<feature type="compositionally biased region" description="Low complexity" evidence="1">
    <location>
        <begin position="77"/>
        <end position="89"/>
    </location>
</feature>
<gene>
    <name evidence="3" type="primary">LOC115624933</name>
</gene>
<feature type="region of interest" description="Disordered" evidence="1">
    <location>
        <begin position="1"/>
        <end position="89"/>
    </location>
</feature>
<evidence type="ECO:0000256" key="1">
    <source>
        <dbReference type="SAM" id="MobiDB-lite"/>
    </source>
</evidence>
<feature type="compositionally biased region" description="Basic and acidic residues" evidence="1">
    <location>
        <begin position="28"/>
        <end position="40"/>
    </location>
</feature>
<sequence length="212" mass="23102">MGNRMGSGIHGDSPGASQFNTRRRYQQHKREYCLQDEYRSKTLPARRGAHDETGKSSNQRVGSSGCLATGGGPGGAPLPADGAATATPTSGETSRVLFLLYLIHRTWNVVMDTMDTRTKSRSSRNASSPQKEVPNEVQSRRPDRPPDNVNEECSIGITDIDASSYCSQYSCCSCSYCDERGVPGAQTNDYSSIADNYSLDSIFEPPKSMCPR</sequence>
<reference evidence="3" key="1">
    <citation type="submission" date="2025-08" db="UniProtKB">
        <authorList>
            <consortium name="RefSeq"/>
        </authorList>
    </citation>
    <scope>IDENTIFICATION</scope>
    <source>
        <strain evidence="3">11010-0011.00</strain>
        <tissue evidence="3">Whole body</tissue>
    </source>
</reference>
<proteinExistence type="predicted"/>
<evidence type="ECO:0000313" key="2">
    <source>
        <dbReference type="Proteomes" id="UP000504634"/>
    </source>
</evidence>
<dbReference type="Proteomes" id="UP000504634">
    <property type="component" value="Unplaced"/>
</dbReference>
<dbReference type="RefSeq" id="XP_030375643.1">
    <property type="nucleotide sequence ID" value="XM_030519783.1"/>
</dbReference>
<feature type="region of interest" description="Disordered" evidence="1">
    <location>
        <begin position="116"/>
        <end position="150"/>
    </location>
</feature>
<keyword evidence="2" id="KW-1185">Reference proteome</keyword>
<accession>A0A6J2TKG5</accession>
<dbReference type="OrthoDB" id="7690762at2759"/>
<organism evidence="2 3">
    <name type="scientific">Drosophila lebanonensis</name>
    <name type="common">Fruit fly</name>
    <name type="synonym">Scaptodrosophila lebanonensis</name>
    <dbReference type="NCBI Taxonomy" id="7225"/>
    <lineage>
        <taxon>Eukaryota</taxon>
        <taxon>Metazoa</taxon>
        <taxon>Ecdysozoa</taxon>
        <taxon>Arthropoda</taxon>
        <taxon>Hexapoda</taxon>
        <taxon>Insecta</taxon>
        <taxon>Pterygota</taxon>
        <taxon>Neoptera</taxon>
        <taxon>Endopterygota</taxon>
        <taxon>Diptera</taxon>
        <taxon>Brachycera</taxon>
        <taxon>Muscomorpha</taxon>
        <taxon>Ephydroidea</taxon>
        <taxon>Drosophilidae</taxon>
        <taxon>Scaptodrosophila</taxon>
    </lineage>
</organism>
<dbReference type="AlphaFoldDB" id="A0A6J2TKG5"/>
<dbReference type="GeneID" id="115624933"/>
<evidence type="ECO:0000313" key="3">
    <source>
        <dbReference type="RefSeq" id="XP_030375643.1"/>
    </source>
</evidence>
<name>A0A6J2TKG5_DROLE</name>
<protein>
    <submittedName>
        <fullName evidence="3">Uncharacterized protein LOC115624933</fullName>
    </submittedName>
</protein>